<reference evidence="8 9" key="1">
    <citation type="submission" date="2018-06" db="EMBL/GenBank/DDBJ databases">
        <title>The Genome of Cuscuta australis (Dodder) Provides Insight into the Evolution of Plant Parasitism.</title>
        <authorList>
            <person name="Liu H."/>
        </authorList>
    </citation>
    <scope>NUCLEOTIDE SEQUENCE [LARGE SCALE GENOMIC DNA]</scope>
    <source>
        <strain evidence="9">cv. Yunnan</strain>
        <tissue evidence="8">Vines</tissue>
    </source>
</reference>
<accession>A0A328EBY4</accession>
<evidence type="ECO:0000256" key="5">
    <source>
        <dbReference type="ARBA" id="ARBA00023128"/>
    </source>
</evidence>
<comment type="caution">
    <text evidence="8">The sequence shown here is derived from an EMBL/GenBank/DDBJ whole genome shotgun (WGS) entry which is preliminary data.</text>
</comment>
<dbReference type="NCBIfam" id="TIGR01031">
    <property type="entry name" value="rpmF_bact"/>
    <property type="match status" value="1"/>
</dbReference>
<keyword evidence="6" id="KW-0687">Ribonucleoprotein</keyword>
<dbReference type="InterPro" id="IPR002677">
    <property type="entry name" value="Ribosomal_bL32"/>
</dbReference>
<dbReference type="SUPFAM" id="SSF57829">
    <property type="entry name" value="Zn-binding ribosomal proteins"/>
    <property type="match status" value="1"/>
</dbReference>
<evidence type="ECO:0000256" key="4">
    <source>
        <dbReference type="ARBA" id="ARBA00022980"/>
    </source>
</evidence>
<dbReference type="Pfam" id="PF01783">
    <property type="entry name" value="Ribosomal_L32p"/>
    <property type="match status" value="1"/>
</dbReference>
<dbReference type="PANTHER" id="PTHR21026:SF2">
    <property type="entry name" value="LARGE RIBOSOMAL SUBUNIT PROTEIN BL32M"/>
    <property type="match status" value="1"/>
</dbReference>
<gene>
    <name evidence="8" type="ORF">DM860_004564</name>
</gene>
<comment type="similarity">
    <text evidence="2">Belongs to the bacterial ribosomal protein bL32 family.</text>
</comment>
<keyword evidence="3" id="KW-0809">Transit peptide</keyword>
<dbReference type="AlphaFoldDB" id="A0A328EBY4"/>
<dbReference type="GO" id="GO:0003735">
    <property type="term" value="F:structural constituent of ribosome"/>
    <property type="evidence" value="ECO:0007669"/>
    <property type="project" value="InterPro"/>
</dbReference>
<proteinExistence type="inferred from homology"/>
<dbReference type="GO" id="GO:0006412">
    <property type="term" value="P:translation"/>
    <property type="evidence" value="ECO:0007669"/>
    <property type="project" value="InterPro"/>
</dbReference>
<keyword evidence="5" id="KW-0496">Mitochondrion</keyword>
<evidence type="ECO:0000256" key="2">
    <source>
        <dbReference type="ARBA" id="ARBA00008560"/>
    </source>
</evidence>
<dbReference type="EMBL" id="NQVE01000015">
    <property type="protein sequence ID" value="RAL54093.1"/>
    <property type="molecule type" value="Genomic_DNA"/>
</dbReference>
<evidence type="ECO:0000256" key="7">
    <source>
        <dbReference type="ARBA" id="ARBA00039935"/>
    </source>
</evidence>
<dbReference type="InterPro" id="IPR011332">
    <property type="entry name" value="Ribosomal_zn-bd"/>
</dbReference>
<evidence type="ECO:0000313" key="9">
    <source>
        <dbReference type="Proteomes" id="UP000249390"/>
    </source>
</evidence>
<keyword evidence="4" id="KW-0689">Ribosomal protein</keyword>
<dbReference type="GO" id="GO:0005762">
    <property type="term" value="C:mitochondrial large ribosomal subunit"/>
    <property type="evidence" value="ECO:0007669"/>
    <property type="project" value="TreeGrafter"/>
</dbReference>
<dbReference type="HAMAP" id="MF_00340">
    <property type="entry name" value="Ribosomal_bL32"/>
    <property type="match status" value="1"/>
</dbReference>
<comment type="subcellular location">
    <subcellularLocation>
        <location evidence="1">Mitochondrion</location>
    </subcellularLocation>
</comment>
<keyword evidence="9" id="KW-1185">Reference proteome</keyword>
<evidence type="ECO:0000256" key="3">
    <source>
        <dbReference type="ARBA" id="ARBA00022946"/>
    </source>
</evidence>
<organism evidence="8 9">
    <name type="scientific">Cuscuta australis</name>
    <dbReference type="NCBI Taxonomy" id="267555"/>
    <lineage>
        <taxon>Eukaryota</taxon>
        <taxon>Viridiplantae</taxon>
        <taxon>Streptophyta</taxon>
        <taxon>Embryophyta</taxon>
        <taxon>Tracheophyta</taxon>
        <taxon>Spermatophyta</taxon>
        <taxon>Magnoliopsida</taxon>
        <taxon>eudicotyledons</taxon>
        <taxon>Gunneridae</taxon>
        <taxon>Pentapetalae</taxon>
        <taxon>asterids</taxon>
        <taxon>lamiids</taxon>
        <taxon>Solanales</taxon>
        <taxon>Convolvulaceae</taxon>
        <taxon>Cuscuteae</taxon>
        <taxon>Cuscuta</taxon>
        <taxon>Cuscuta subgen. Grammica</taxon>
        <taxon>Cuscuta sect. Cleistogrammica</taxon>
    </lineage>
</organism>
<dbReference type="InterPro" id="IPR051991">
    <property type="entry name" value="Mitoribosomal_protein_bL32"/>
</dbReference>
<name>A0A328EBY4_9ASTE</name>
<sequence>MAFRVAALRSCWGNGKNVGPTSGFHKFAHAIAQPAPMDSIIFGNPIAPPIMALPENQERIQGNIGYGFQDITFFNGSMELMAVPKKKVSRHKRGIRNGPKALKPQPVIIRCTVCGRVKLPHFFCCGGIRQEPGQ</sequence>
<evidence type="ECO:0000256" key="6">
    <source>
        <dbReference type="ARBA" id="ARBA00023274"/>
    </source>
</evidence>
<protein>
    <recommendedName>
        <fullName evidence="7">Large ribosomal subunit protein bL32m</fullName>
    </recommendedName>
</protein>
<evidence type="ECO:0000256" key="1">
    <source>
        <dbReference type="ARBA" id="ARBA00004173"/>
    </source>
</evidence>
<dbReference type="Proteomes" id="UP000249390">
    <property type="component" value="Unassembled WGS sequence"/>
</dbReference>
<dbReference type="PANTHER" id="PTHR21026">
    <property type="entry name" value="39S RIBOSOMAL PROTEIN L32, MITOCHONDRIAL"/>
    <property type="match status" value="1"/>
</dbReference>
<evidence type="ECO:0000313" key="8">
    <source>
        <dbReference type="EMBL" id="RAL54093.1"/>
    </source>
</evidence>